<keyword evidence="3" id="KW-1185">Reference proteome</keyword>
<keyword evidence="1 2" id="KW-0812">Transmembrane</keyword>
<gene>
    <name evidence="2" type="primary">TMEM68</name>
    <name evidence="2" type="ORF">Ciccas_001390</name>
</gene>
<feature type="transmembrane region" description="Helical" evidence="1">
    <location>
        <begin position="6"/>
        <end position="32"/>
    </location>
</feature>
<keyword evidence="1" id="KW-1133">Transmembrane helix</keyword>
<evidence type="ECO:0000313" key="2">
    <source>
        <dbReference type="EMBL" id="KAL3319934.1"/>
    </source>
</evidence>
<dbReference type="PANTHER" id="PTHR22753:SF14">
    <property type="entry name" value="MONOACYLGLYCEROL_DIACYLGLYCEROL O-ACYLTRANSFERASE"/>
    <property type="match status" value="1"/>
</dbReference>
<evidence type="ECO:0000313" key="3">
    <source>
        <dbReference type="Proteomes" id="UP001626550"/>
    </source>
</evidence>
<proteinExistence type="predicted"/>
<comment type="caution">
    <text evidence="2">The sequence shown here is derived from an EMBL/GenBank/DDBJ whole genome shotgun (WGS) entry which is preliminary data.</text>
</comment>
<organism evidence="2 3">
    <name type="scientific">Cichlidogyrus casuarinus</name>
    <dbReference type="NCBI Taxonomy" id="1844966"/>
    <lineage>
        <taxon>Eukaryota</taxon>
        <taxon>Metazoa</taxon>
        <taxon>Spiralia</taxon>
        <taxon>Lophotrochozoa</taxon>
        <taxon>Platyhelminthes</taxon>
        <taxon>Monogenea</taxon>
        <taxon>Monopisthocotylea</taxon>
        <taxon>Dactylogyridea</taxon>
        <taxon>Ancyrocephalidae</taxon>
        <taxon>Cichlidogyrus</taxon>
    </lineage>
</organism>
<keyword evidence="1" id="KW-0472">Membrane</keyword>
<dbReference type="EMBL" id="JBJKFK010000089">
    <property type="protein sequence ID" value="KAL3319934.1"/>
    <property type="molecule type" value="Genomic_DNA"/>
</dbReference>
<dbReference type="Proteomes" id="UP001626550">
    <property type="component" value="Unassembled WGS sequence"/>
</dbReference>
<dbReference type="AlphaFoldDB" id="A0ABD2QK62"/>
<protein>
    <submittedName>
        <fullName evidence="2">Transmembrane protein 68</fullName>
    </submittedName>
</protein>
<dbReference type="CDD" id="cd07987">
    <property type="entry name" value="LPLAT_MGAT-like"/>
    <property type="match status" value="1"/>
</dbReference>
<sequence length="327" mass="37460">MLVSLWRPILILVVLPFFFVSLLYISAFFTYLVKLRPWITNRCSLLCEEHRFMRLKTIQGPLGASFSVPLPSLDLVSHFIATLWDIHGRIFHGYEVVGMEKISQNKPALLIYYHGTIPLDIYHFVARYVITHGFCPTPIVDNFMLRTPGIQNFIRLTGARAGTVEECVKMLKHDSADDHAPMILIGPGGVREALFSDEYYNTLWGNRTGFAKVALEANCAVYPMFTENIREPIRPMQLGKSLWQRLYEKTRLPLNPLYGYFPVKLRTFIGDPIDTSGIVSPRVLADLINEAVQKLIFQHQVLPGNILRATFQRIPQIDRILNSKKKK</sequence>
<name>A0ABD2QK62_9PLAT</name>
<evidence type="ECO:0000256" key="1">
    <source>
        <dbReference type="SAM" id="Phobius"/>
    </source>
</evidence>
<reference evidence="2 3" key="1">
    <citation type="submission" date="2024-11" db="EMBL/GenBank/DDBJ databases">
        <title>Adaptive evolution of stress response genes in parasites aligns with host niche diversity.</title>
        <authorList>
            <person name="Hahn C."/>
            <person name="Resl P."/>
        </authorList>
    </citation>
    <scope>NUCLEOTIDE SEQUENCE [LARGE SCALE GENOMIC DNA]</scope>
    <source>
        <strain evidence="2">EGGRZ-B1_66</strain>
        <tissue evidence="2">Body</tissue>
    </source>
</reference>
<dbReference type="PANTHER" id="PTHR22753">
    <property type="entry name" value="TRANSMEMBRANE PROTEIN 68"/>
    <property type="match status" value="1"/>
</dbReference>
<accession>A0ABD2QK62</accession>